<dbReference type="Pfam" id="PF02353">
    <property type="entry name" value="CMAS"/>
    <property type="match status" value="1"/>
</dbReference>
<keyword evidence="3 6" id="KW-0808">Transferase</keyword>
<dbReference type="InterPro" id="IPR029063">
    <property type="entry name" value="SAM-dependent_MTases_sf"/>
</dbReference>
<dbReference type="RefSeq" id="WP_171096896.1">
    <property type="nucleotide sequence ID" value="NZ_CP053084.1"/>
</dbReference>
<dbReference type="PIRSF" id="PIRSF003085">
    <property type="entry name" value="CMAS"/>
    <property type="match status" value="1"/>
</dbReference>
<evidence type="ECO:0000313" key="7">
    <source>
        <dbReference type="Proteomes" id="UP000501130"/>
    </source>
</evidence>
<evidence type="ECO:0000256" key="5">
    <source>
        <dbReference type="ARBA" id="ARBA00023098"/>
    </source>
</evidence>
<evidence type="ECO:0000256" key="3">
    <source>
        <dbReference type="ARBA" id="ARBA00022679"/>
    </source>
</evidence>
<protein>
    <submittedName>
        <fullName evidence="6">Cyclopropane fatty acyl phospholipid synthase</fullName>
        <ecNumber evidence="6">2.1.1.79</ecNumber>
    </submittedName>
</protein>
<dbReference type="GO" id="GO:0008825">
    <property type="term" value="F:cyclopropane-fatty-acyl-phospholipid synthase activity"/>
    <property type="evidence" value="ECO:0007669"/>
    <property type="project" value="UniProtKB-EC"/>
</dbReference>
<keyword evidence="4" id="KW-0949">S-adenosyl-L-methionine</keyword>
<dbReference type="GO" id="GO:0032259">
    <property type="term" value="P:methylation"/>
    <property type="evidence" value="ECO:0007669"/>
    <property type="project" value="UniProtKB-KW"/>
</dbReference>
<dbReference type="EC" id="2.1.1.79" evidence="6"/>
<dbReference type="Gene3D" id="3.40.50.150">
    <property type="entry name" value="Vaccinia Virus protein VP39"/>
    <property type="match status" value="1"/>
</dbReference>
<dbReference type="PANTHER" id="PTHR43667">
    <property type="entry name" value="CYCLOPROPANE-FATTY-ACYL-PHOSPHOLIPID SYNTHASE"/>
    <property type="match status" value="1"/>
</dbReference>
<dbReference type="InterPro" id="IPR003333">
    <property type="entry name" value="CMAS"/>
</dbReference>
<organism evidence="6 7">
    <name type="scientific">Limnobacter profundi</name>
    <dbReference type="NCBI Taxonomy" id="2732163"/>
    <lineage>
        <taxon>Bacteria</taxon>
        <taxon>Pseudomonadati</taxon>
        <taxon>Pseudomonadota</taxon>
        <taxon>Betaproteobacteria</taxon>
        <taxon>Burkholderiales</taxon>
        <taxon>Burkholderiaceae</taxon>
        <taxon>Limnobacter</taxon>
    </lineage>
</organism>
<evidence type="ECO:0000256" key="4">
    <source>
        <dbReference type="ARBA" id="ARBA00022691"/>
    </source>
</evidence>
<dbReference type="NCBIfam" id="NF008686">
    <property type="entry name" value="PRK11705.1"/>
    <property type="match status" value="1"/>
</dbReference>
<dbReference type="SUPFAM" id="SSF53335">
    <property type="entry name" value="S-adenosyl-L-methionine-dependent methyltransferases"/>
    <property type="match status" value="1"/>
</dbReference>
<dbReference type="CDD" id="cd02440">
    <property type="entry name" value="AdoMet_MTases"/>
    <property type="match status" value="1"/>
</dbReference>
<dbReference type="InterPro" id="IPR050723">
    <property type="entry name" value="CFA/CMAS"/>
</dbReference>
<dbReference type="Proteomes" id="UP000501130">
    <property type="component" value="Chromosome"/>
</dbReference>
<evidence type="ECO:0000256" key="1">
    <source>
        <dbReference type="ARBA" id="ARBA00010815"/>
    </source>
</evidence>
<evidence type="ECO:0000313" key="6">
    <source>
        <dbReference type="EMBL" id="QJR28233.1"/>
    </source>
</evidence>
<accession>A0ABX6N1X0</accession>
<keyword evidence="2 6" id="KW-0489">Methyltransferase</keyword>
<dbReference type="EMBL" id="CP053084">
    <property type="protein sequence ID" value="QJR28233.1"/>
    <property type="molecule type" value="Genomic_DNA"/>
</dbReference>
<dbReference type="PANTHER" id="PTHR43667:SF1">
    <property type="entry name" value="CYCLOPROPANE-FATTY-ACYL-PHOSPHOLIPID SYNTHASE"/>
    <property type="match status" value="1"/>
</dbReference>
<proteinExistence type="inferred from homology"/>
<sequence>MKTHPHDLVDAQKVPKPIAGLLHSAGIHINGTEPYDIQILDERLFNAVLSHGSIGLGEAYMNGWWTVARLDEMMFRLMRNNADEHTKAWTKMQWLMLALREKVINLQAPTRAFQVGEHHYDTGNDLFEAMLDPLMIYSCAYWEQARDLEQAQLHKLDMICQKLQLQPGEKLLDIGCGWGGLAWYAATHFDVQVLGITVSAQQQQYARARCAGLPVEIELIDYRDLQGQYDKVVSVGMFEHVGLKNYPAYFDAVHRLLKPDGLFLLHTIGGFNKTEATDPWIDKYIFPNGKIPSPSEIAEHVDGRLVLEDWHNFGTDYDKTLMAWHANFEKAWPTLQANYDERFHRMWTYYLMTCAAYFRARKGMLWQLVFSHRENSQVYRSKRPRF</sequence>
<evidence type="ECO:0000256" key="2">
    <source>
        <dbReference type="ARBA" id="ARBA00022603"/>
    </source>
</evidence>
<comment type="similarity">
    <text evidence="1">Belongs to the CFA/CMAS family.</text>
</comment>
<keyword evidence="5" id="KW-0443">Lipid metabolism</keyword>
<keyword evidence="7" id="KW-1185">Reference proteome</keyword>
<name>A0ABX6N1X0_9BURK</name>
<gene>
    <name evidence="6" type="primary">cfa</name>
    <name evidence="6" type="ORF">HKT17_00185</name>
</gene>
<reference evidence="6 7" key="1">
    <citation type="submission" date="2020-05" db="EMBL/GenBank/DDBJ databases">
        <title>Compete genome of Limnobacter sp. SAORIC-580.</title>
        <authorList>
            <person name="Song J."/>
            <person name="Cho J.-C."/>
        </authorList>
    </citation>
    <scope>NUCLEOTIDE SEQUENCE [LARGE SCALE GENOMIC DNA]</scope>
    <source>
        <strain evidence="6 7">SAORIC-580</strain>
    </source>
</reference>